<keyword evidence="8" id="KW-1185">Reference proteome</keyword>
<dbReference type="EC" id="2.5.1.18" evidence="4"/>
<dbReference type="EMBL" id="ML220129">
    <property type="protein sequence ID" value="TGZ79809.1"/>
    <property type="molecule type" value="Genomic_DNA"/>
</dbReference>
<protein>
    <recommendedName>
        <fullName evidence="4">Glutathione S-transferase kappa</fullName>
        <ecNumber evidence="4">2.5.1.18</ecNumber>
    </recommendedName>
</protein>
<evidence type="ECO:0000259" key="6">
    <source>
        <dbReference type="Pfam" id="PF01323"/>
    </source>
</evidence>
<dbReference type="InterPro" id="IPR001853">
    <property type="entry name" value="DSBA-like_thioredoxin_dom"/>
</dbReference>
<evidence type="ECO:0000256" key="5">
    <source>
        <dbReference type="PIRSR" id="PIRSR006386-1"/>
    </source>
</evidence>
<dbReference type="PANTHER" id="PTHR42943:SF2">
    <property type="entry name" value="GLUTATHIONE S-TRANSFERASE KAPPA 1"/>
    <property type="match status" value="1"/>
</dbReference>
<dbReference type="InterPro" id="IPR014440">
    <property type="entry name" value="HCCAis_GSTk"/>
</dbReference>
<dbReference type="GO" id="GO:0005739">
    <property type="term" value="C:mitochondrion"/>
    <property type="evidence" value="ECO:0007669"/>
    <property type="project" value="TreeGrafter"/>
</dbReference>
<reference evidence="7 8" key="1">
    <citation type="submission" date="2019-04" db="EMBL/GenBank/DDBJ databases">
        <title>Comparative genomics and transcriptomics to analyze fruiting body development in filamentous ascomycetes.</title>
        <authorList>
            <consortium name="DOE Joint Genome Institute"/>
            <person name="Lutkenhaus R."/>
            <person name="Traeger S."/>
            <person name="Breuer J."/>
            <person name="Kuo A."/>
            <person name="Lipzen A."/>
            <person name="Pangilinan J."/>
            <person name="Dilworth D."/>
            <person name="Sandor L."/>
            <person name="Poggeler S."/>
            <person name="Barry K."/>
            <person name="Grigoriev I.V."/>
            <person name="Nowrousian M."/>
        </authorList>
    </citation>
    <scope>NUCLEOTIDE SEQUENCE [LARGE SCALE GENOMIC DNA]</scope>
    <source>
        <strain evidence="7 8">CBS 389.68</strain>
    </source>
</reference>
<evidence type="ECO:0000313" key="8">
    <source>
        <dbReference type="Proteomes" id="UP000298138"/>
    </source>
</evidence>
<dbReference type="GO" id="GO:0004364">
    <property type="term" value="F:glutathione transferase activity"/>
    <property type="evidence" value="ECO:0007669"/>
    <property type="project" value="UniProtKB-UniRule"/>
</dbReference>
<keyword evidence="2 4" id="KW-0808">Transferase</keyword>
<evidence type="ECO:0000256" key="1">
    <source>
        <dbReference type="ARBA" id="ARBA00006494"/>
    </source>
</evidence>
<dbReference type="PIRSF" id="PIRSF006386">
    <property type="entry name" value="HCCAis_GSTk"/>
    <property type="match status" value="1"/>
</dbReference>
<comment type="similarity">
    <text evidence="1 4">Belongs to the GST superfamily. Kappa family.</text>
</comment>
<name>A0A4S2MTG7_9PEZI</name>
<feature type="domain" description="DSBA-like thioredoxin" evidence="6">
    <location>
        <begin position="4"/>
        <end position="202"/>
    </location>
</feature>
<accession>A0A4S2MTG7</accession>
<dbReference type="GO" id="GO:0005777">
    <property type="term" value="C:peroxisome"/>
    <property type="evidence" value="ECO:0007669"/>
    <property type="project" value="TreeGrafter"/>
</dbReference>
<evidence type="ECO:0000256" key="4">
    <source>
        <dbReference type="PIRNR" id="PIRNR006386"/>
    </source>
</evidence>
<dbReference type="Proteomes" id="UP000298138">
    <property type="component" value="Unassembled WGS sequence"/>
</dbReference>
<dbReference type="STRING" id="341454.A0A4S2MTG7"/>
<proteinExistence type="inferred from homology"/>
<evidence type="ECO:0000256" key="3">
    <source>
        <dbReference type="ARBA" id="ARBA00047960"/>
    </source>
</evidence>
<dbReference type="InterPro" id="IPR051924">
    <property type="entry name" value="GST_Kappa/NadH"/>
</dbReference>
<evidence type="ECO:0000313" key="7">
    <source>
        <dbReference type="EMBL" id="TGZ79809.1"/>
    </source>
</evidence>
<dbReference type="Pfam" id="PF01323">
    <property type="entry name" value="DSBA"/>
    <property type="match status" value="1"/>
</dbReference>
<gene>
    <name evidence="7" type="ORF">EX30DRAFT_76784</name>
</gene>
<sequence length="220" mass="24127">MASITLYIDCVSNYGYMALHLVKTHFSGVPLKLVPVFLGGIMQATGNRPPFAVPLKGNYMKLDAERTCRRYNIPIRKGFPEKFPMPTLLAQRVQVAAGIALGQEKGNTVVEAFEKALWLEEVDIESQENCGAVLVKAVGKEDAGKVLKTLTENTDAVKEQLKKNTEAAIKSGSFGVPWFVVKDKDGKEDVIWGVDHIDLVAEMVGVQWPPAGLKKETAQL</sequence>
<dbReference type="GO" id="GO:0006749">
    <property type="term" value="P:glutathione metabolic process"/>
    <property type="evidence" value="ECO:0007669"/>
    <property type="project" value="TreeGrafter"/>
</dbReference>
<dbReference type="Gene3D" id="3.40.30.10">
    <property type="entry name" value="Glutaredoxin"/>
    <property type="match status" value="1"/>
</dbReference>
<dbReference type="OrthoDB" id="4664297at2759"/>
<dbReference type="FunFam" id="3.40.30.10:FF:000096">
    <property type="entry name" value="Glutathione S-transferase kappa"/>
    <property type="match status" value="1"/>
</dbReference>
<dbReference type="PANTHER" id="PTHR42943">
    <property type="entry name" value="GLUTATHIONE S-TRANSFERASE KAPPA"/>
    <property type="match status" value="1"/>
</dbReference>
<dbReference type="SUPFAM" id="SSF52833">
    <property type="entry name" value="Thioredoxin-like"/>
    <property type="match status" value="1"/>
</dbReference>
<feature type="active site" description="Nucleophile" evidence="5">
    <location>
        <position position="12"/>
    </location>
</feature>
<comment type="catalytic activity">
    <reaction evidence="3 4">
        <text>RX + glutathione = an S-substituted glutathione + a halide anion + H(+)</text>
        <dbReference type="Rhea" id="RHEA:16437"/>
        <dbReference type="ChEBI" id="CHEBI:15378"/>
        <dbReference type="ChEBI" id="CHEBI:16042"/>
        <dbReference type="ChEBI" id="CHEBI:17792"/>
        <dbReference type="ChEBI" id="CHEBI:57925"/>
        <dbReference type="ChEBI" id="CHEBI:90779"/>
        <dbReference type="EC" id="2.5.1.18"/>
    </reaction>
</comment>
<dbReference type="AlphaFoldDB" id="A0A4S2MTG7"/>
<dbReference type="GO" id="GO:0004602">
    <property type="term" value="F:glutathione peroxidase activity"/>
    <property type="evidence" value="ECO:0007669"/>
    <property type="project" value="TreeGrafter"/>
</dbReference>
<dbReference type="InterPro" id="IPR036249">
    <property type="entry name" value="Thioredoxin-like_sf"/>
</dbReference>
<evidence type="ECO:0000256" key="2">
    <source>
        <dbReference type="ARBA" id="ARBA00022679"/>
    </source>
</evidence>
<organism evidence="7 8">
    <name type="scientific">Ascodesmis nigricans</name>
    <dbReference type="NCBI Taxonomy" id="341454"/>
    <lineage>
        <taxon>Eukaryota</taxon>
        <taxon>Fungi</taxon>
        <taxon>Dikarya</taxon>
        <taxon>Ascomycota</taxon>
        <taxon>Pezizomycotina</taxon>
        <taxon>Pezizomycetes</taxon>
        <taxon>Pezizales</taxon>
        <taxon>Ascodesmidaceae</taxon>
        <taxon>Ascodesmis</taxon>
    </lineage>
</organism>
<dbReference type="InParanoid" id="A0A4S2MTG7"/>